<comment type="caution">
    <text evidence="6">The sequence shown here is derived from an EMBL/GenBank/DDBJ whole genome shotgun (WGS) entry which is preliminary data.</text>
</comment>
<accession>A0A931LQK0</accession>
<keyword evidence="2" id="KW-0547">Nucleotide-binding</keyword>
<dbReference type="FunFam" id="3.30.450.90:FF:000001">
    <property type="entry name" value="Type II secretion system ATPase GspE"/>
    <property type="match status" value="1"/>
</dbReference>
<dbReference type="GO" id="GO:0005524">
    <property type="term" value="F:ATP binding"/>
    <property type="evidence" value="ECO:0007669"/>
    <property type="project" value="UniProtKB-KW"/>
</dbReference>
<evidence type="ECO:0000313" key="6">
    <source>
        <dbReference type="EMBL" id="MBI1755494.1"/>
    </source>
</evidence>
<evidence type="ECO:0000256" key="1">
    <source>
        <dbReference type="ARBA" id="ARBA00006611"/>
    </source>
</evidence>
<dbReference type="InterPro" id="IPR007831">
    <property type="entry name" value="T2SS_GspE_N"/>
</dbReference>
<reference evidence="6" key="1">
    <citation type="submission" date="2020-07" db="EMBL/GenBank/DDBJ databases">
        <title>Huge and variable diversity of episymbiotic CPR bacteria and DPANN archaea in groundwater ecosystems.</title>
        <authorList>
            <person name="He C.Y."/>
            <person name="Keren R."/>
            <person name="Whittaker M."/>
            <person name="Farag I.F."/>
            <person name="Doudna J."/>
            <person name="Cate J.H.D."/>
            <person name="Banfield J.F."/>
        </authorList>
    </citation>
    <scope>NUCLEOTIDE SEQUENCE</scope>
    <source>
        <strain evidence="6">NC_groundwater_17_Pr7_B-0.1um_64_12</strain>
    </source>
</reference>
<feature type="domain" description="Bacterial type II secretion system protein E" evidence="5">
    <location>
        <begin position="405"/>
        <end position="419"/>
    </location>
</feature>
<evidence type="ECO:0000259" key="5">
    <source>
        <dbReference type="PROSITE" id="PS00662"/>
    </source>
</evidence>
<dbReference type="InterPro" id="IPR001482">
    <property type="entry name" value="T2SS/T4SS_dom"/>
</dbReference>
<feature type="compositionally biased region" description="Low complexity" evidence="4">
    <location>
        <begin position="154"/>
        <end position="165"/>
    </location>
</feature>
<dbReference type="SUPFAM" id="SSF52540">
    <property type="entry name" value="P-loop containing nucleoside triphosphate hydrolases"/>
    <property type="match status" value="1"/>
</dbReference>
<dbReference type="InterPro" id="IPR027417">
    <property type="entry name" value="P-loop_NTPase"/>
</dbReference>
<dbReference type="Gene3D" id="1.10.40.70">
    <property type="match status" value="1"/>
</dbReference>
<evidence type="ECO:0000256" key="3">
    <source>
        <dbReference type="ARBA" id="ARBA00022840"/>
    </source>
</evidence>
<feature type="region of interest" description="Disordered" evidence="4">
    <location>
        <begin position="139"/>
        <end position="165"/>
    </location>
</feature>
<dbReference type="Gene3D" id="3.40.50.300">
    <property type="entry name" value="P-loop containing nucleotide triphosphate hydrolases"/>
    <property type="match status" value="1"/>
</dbReference>
<dbReference type="PANTHER" id="PTHR30258:SF3">
    <property type="entry name" value="SLL1921 PROTEIN"/>
    <property type="match status" value="1"/>
</dbReference>
<name>A0A931LQK0_FIMGI</name>
<dbReference type="InterPro" id="IPR037257">
    <property type="entry name" value="T2SS_E_N_sf"/>
</dbReference>
<dbReference type="AlphaFoldDB" id="A0A931LQK0"/>
<dbReference type="SUPFAM" id="SSF160246">
    <property type="entry name" value="EspE N-terminal domain-like"/>
    <property type="match status" value="1"/>
</dbReference>
<dbReference type="PANTHER" id="PTHR30258">
    <property type="entry name" value="TYPE II SECRETION SYSTEM PROTEIN GSPE-RELATED"/>
    <property type="match status" value="1"/>
</dbReference>
<evidence type="ECO:0000256" key="2">
    <source>
        <dbReference type="ARBA" id="ARBA00022741"/>
    </source>
</evidence>
<dbReference type="PROSITE" id="PS00662">
    <property type="entry name" value="T2SP_E"/>
    <property type="match status" value="1"/>
</dbReference>
<keyword evidence="3" id="KW-0067">ATP-binding</keyword>
<proteinExistence type="inferred from homology"/>
<dbReference type="Gene3D" id="3.30.300.160">
    <property type="entry name" value="Type II secretion system, protein E, N-terminal domain"/>
    <property type="match status" value="1"/>
</dbReference>
<dbReference type="FunFam" id="3.40.50.300:FF:000398">
    <property type="entry name" value="Type IV pilus assembly ATPase PilB"/>
    <property type="match status" value="1"/>
</dbReference>
<dbReference type="Pfam" id="PF05157">
    <property type="entry name" value="MshEN"/>
    <property type="match status" value="1"/>
</dbReference>
<dbReference type="Proteomes" id="UP000727962">
    <property type="component" value="Unassembled WGS sequence"/>
</dbReference>
<evidence type="ECO:0000313" key="7">
    <source>
        <dbReference type="Proteomes" id="UP000727962"/>
    </source>
</evidence>
<dbReference type="EMBL" id="JACOSL010000001">
    <property type="protein sequence ID" value="MBI1755494.1"/>
    <property type="molecule type" value="Genomic_DNA"/>
</dbReference>
<protein>
    <submittedName>
        <fullName evidence="6">Flp pilus assembly complex ATPase component TadA</fullName>
    </submittedName>
</protein>
<comment type="similarity">
    <text evidence="1">Belongs to the GSP E family.</text>
</comment>
<evidence type="ECO:0000256" key="4">
    <source>
        <dbReference type="SAM" id="MobiDB-lite"/>
    </source>
</evidence>
<gene>
    <name evidence="6" type="primary">tadA</name>
    <name evidence="6" type="ORF">HYR64_00110</name>
</gene>
<dbReference type="GO" id="GO:0016887">
    <property type="term" value="F:ATP hydrolysis activity"/>
    <property type="evidence" value="ECO:0007669"/>
    <property type="project" value="TreeGrafter"/>
</dbReference>
<organism evidence="6 7">
    <name type="scientific">Fimbriimonas ginsengisoli</name>
    <dbReference type="NCBI Taxonomy" id="1005039"/>
    <lineage>
        <taxon>Bacteria</taxon>
        <taxon>Bacillati</taxon>
        <taxon>Armatimonadota</taxon>
        <taxon>Fimbriimonadia</taxon>
        <taxon>Fimbriimonadales</taxon>
        <taxon>Fimbriimonadaceae</taxon>
        <taxon>Fimbriimonas</taxon>
    </lineage>
</organism>
<dbReference type="Pfam" id="PF00437">
    <property type="entry name" value="T2SSE"/>
    <property type="match status" value="1"/>
</dbReference>
<dbReference type="GO" id="GO:0005886">
    <property type="term" value="C:plasma membrane"/>
    <property type="evidence" value="ECO:0007669"/>
    <property type="project" value="TreeGrafter"/>
</dbReference>
<dbReference type="CDD" id="cd01129">
    <property type="entry name" value="PulE-GspE-like"/>
    <property type="match status" value="1"/>
</dbReference>
<dbReference type="Gene3D" id="3.30.450.90">
    <property type="match status" value="1"/>
</dbReference>
<sequence>MVQFLVQKGFLNEDQFKEAQLVQQQTKNPDLGKILVDLGMVGEREVLQARAQELGVGFADLDRVTIDASVINAVPERIAKNHNVIPVRKQDNTLWLAMANVNNLQAIDDVQIATGCRVQTVIAVPGAIEDAIHKYYTGGTSNGDAAKAGTTPKSSAGSTPAAAMAAGSSLADMRQAIAEAGVRRGREGEEDAEGDDEKLAEQAPIIRLANALIQQALSDRASDIHVEPQPKSVRVRYRIDGVLMEAMTIPKNLLAPLISLFKIMADMNIAERRLPQDGRIEVRHQGKEIDLRVSSIPTPFGEKIVMRILDKSGTQIGLGKLGFLEENQLKIEELVSQPNGMFLCTGPTGSGKTTTLYSILYMLNTIGVNILTAEDPIEYQLNGISQVQMNRKAGLTFATTLRSFLRQDPDIIMVGEIRDLETAEIGVESSLTGHLVLSTLHTNDAPSATLRLIDMGVEPYLVSAVLMGVLAQRLCRRIDNDHRESYEVKASELRRFGMPMEDSDKMVTLWRGVPHEDNRDTGYMGRTGVHELMVMNAEIAELIVRRAPLNDIKEAAKANGMKELREDGLTKVLLGQTDPQEVMRVVFTAGY</sequence>